<dbReference type="AlphaFoldDB" id="A0AAV6HIN0"/>
<proteinExistence type="predicted"/>
<comment type="caution">
    <text evidence="2">The sequence shown here is derived from an EMBL/GenBank/DDBJ whole genome shotgun (WGS) entry which is preliminary data.</text>
</comment>
<feature type="region of interest" description="Disordered" evidence="1">
    <location>
        <begin position="231"/>
        <end position="280"/>
    </location>
</feature>
<reference evidence="2 3" key="1">
    <citation type="submission" date="2020-10" db="EMBL/GenBank/DDBJ databases">
        <title>Chromosome-scale genome assembly of the Allis shad, Alosa alosa.</title>
        <authorList>
            <person name="Margot Z."/>
            <person name="Christophe K."/>
            <person name="Cabau C."/>
            <person name="Louis A."/>
            <person name="Berthelot C."/>
            <person name="Parey E."/>
            <person name="Roest Crollius H."/>
            <person name="Montfort J."/>
            <person name="Robinson-Rechavi M."/>
            <person name="Bucao C."/>
            <person name="Bouchez O."/>
            <person name="Gislard M."/>
            <person name="Lluch J."/>
            <person name="Milhes M."/>
            <person name="Lampietro C."/>
            <person name="Lopez Roques C."/>
            <person name="Donnadieu C."/>
            <person name="Braasch I."/>
            <person name="Desvignes T."/>
            <person name="Postlethwait J."/>
            <person name="Bobe J."/>
            <person name="Guiguen Y."/>
        </authorList>
    </citation>
    <scope>NUCLEOTIDE SEQUENCE [LARGE SCALE GENOMIC DNA]</scope>
    <source>
        <strain evidence="2">M-15738</strain>
        <tissue evidence="2">Blood</tissue>
    </source>
</reference>
<accession>A0AAV6HIN0</accession>
<evidence type="ECO:0000313" key="3">
    <source>
        <dbReference type="Proteomes" id="UP000823561"/>
    </source>
</evidence>
<evidence type="ECO:0000256" key="1">
    <source>
        <dbReference type="SAM" id="MobiDB-lite"/>
    </source>
</evidence>
<name>A0AAV6HIN0_9TELE</name>
<feature type="region of interest" description="Disordered" evidence="1">
    <location>
        <begin position="294"/>
        <end position="393"/>
    </location>
</feature>
<feature type="region of interest" description="Disordered" evidence="1">
    <location>
        <begin position="473"/>
        <end position="558"/>
    </location>
</feature>
<organism evidence="2 3">
    <name type="scientific">Alosa alosa</name>
    <name type="common">allis shad</name>
    <dbReference type="NCBI Taxonomy" id="278164"/>
    <lineage>
        <taxon>Eukaryota</taxon>
        <taxon>Metazoa</taxon>
        <taxon>Chordata</taxon>
        <taxon>Craniata</taxon>
        <taxon>Vertebrata</taxon>
        <taxon>Euteleostomi</taxon>
        <taxon>Actinopterygii</taxon>
        <taxon>Neopterygii</taxon>
        <taxon>Teleostei</taxon>
        <taxon>Clupei</taxon>
        <taxon>Clupeiformes</taxon>
        <taxon>Clupeoidei</taxon>
        <taxon>Clupeidae</taxon>
        <taxon>Alosa</taxon>
    </lineage>
</organism>
<feature type="compositionally biased region" description="Polar residues" evidence="1">
    <location>
        <begin position="265"/>
        <end position="274"/>
    </location>
</feature>
<dbReference type="EMBL" id="JADWDJ010000001">
    <property type="protein sequence ID" value="KAG5285786.1"/>
    <property type="molecule type" value="Genomic_DNA"/>
</dbReference>
<sequence length="558" mass="61279">MIYCRKWNVVPVADIFFYHDSEELKFIHCLCSRAFVCDRELYRSDFKSLNENLIDDALEVSQDYYEESSDHDHLLENDDLDEESKLMARMGLPVEFGTSSAKKGSHFQGRKHVWKTKASQPEVLSETDSEPEDDKLCVVGPIETCATLEDTSECPVKQEGWEKYWAQQGEGLLWQSWLENHPDCDPSPAVGPWDCPDTREEWELHTSQTYLYYWEQFCYWASQGWSVEEDAHSSTAPHANDPPLDGEQAAAEGATEGPDPPAQGTGDTSSSGLEQGSVGMGDVTQLVGGLSLQANEAGGGVGQDGAPSGYKCAKDRGDDSSQSVSGSGRPPSADHQGHSSHLPTNPALRVATSPHGDNGDDQDPPESKTAKLKRSHELDAEESPPMTSKEAWDVLGLKRSTEHRFESVLKFKQGPGGLGGQRAEGSGKRPRRRKAACKVNKHVVFSEAGEACPVSKSRTLSKVQNFLKLVQSETVEEHSVASAPAAPPEELQQPPVPCTPLALHPGEEQHDAPSSCLEDSHSDPHLHKTFQNFSEPEQDEDDEEEVAAEEEEEEEEGG</sequence>
<feature type="compositionally biased region" description="Basic residues" evidence="1">
    <location>
        <begin position="428"/>
        <end position="437"/>
    </location>
</feature>
<protein>
    <submittedName>
        <fullName evidence="2">Uncharacterized protein</fullName>
    </submittedName>
</protein>
<dbReference type="Proteomes" id="UP000823561">
    <property type="component" value="Chromosome 1"/>
</dbReference>
<evidence type="ECO:0000313" key="2">
    <source>
        <dbReference type="EMBL" id="KAG5285786.1"/>
    </source>
</evidence>
<gene>
    <name evidence="2" type="ORF">AALO_G00007430</name>
</gene>
<feature type="compositionally biased region" description="Acidic residues" evidence="1">
    <location>
        <begin position="536"/>
        <end position="558"/>
    </location>
</feature>
<keyword evidence="3" id="KW-1185">Reference proteome</keyword>
<feature type="compositionally biased region" description="Low complexity" evidence="1">
    <location>
        <begin position="246"/>
        <end position="257"/>
    </location>
</feature>
<feature type="compositionally biased region" description="Low complexity" evidence="1">
    <location>
        <begin position="480"/>
        <end position="493"/>
    </location>
</feature>
<feature type="region of interest" description="Disordered" evidence="1">
    <location>
        <begin position="408"/>
        <end position="437"/>
    </location>
</feature>
<feature type="compositionally biased region" description="Low complexity" evidence="1">
    <location>
        <begin position="320"/>
        <end position="331"/>
    </location>
</feature>